<keyword evidence="4" id="KW-1133">Transmembrane helix</keyword>
<protein>
    <recommendedName>
        <fullName evidence="5">G5 domain-containing protein</fullName>
    </recommendedName>
</protein>
<dbReference type="Pfam" id="PF03990">
    <property type="entry name" value="DUF348"/>
    <property type="match status" value="3"/>
</dbReference>
<evidence type="ECO:0000256" key="2">
    <source>
        <dbReference type="ARBA" id="ARBA00022729"/>
    </source>
</evidence>
<dbReference type="HOGENOM" id="CLU_036884_1_0_11"/>
<organism evidence="6 7">
    <name type="scientific">Nocardia brasiliensis (strain ATCC 700358 / HUJEG-1)</name>
    <dbReference type="NCBI Taxonomy" id="1133849"/>
    <lineage>
        <taxon>Bacteria</taxon>
        <taxon>Bacillati</taxon>
        <taxon>Actinomycetota</taxon>
        <taxon>Actinomycetes</taxon>
        <taxon>Mycobacteriales</taxon>
        <taxon>Nocardiaceae</taxon>
        <taxon>Nocardia</taxon>
    </lineage>
</organism>
<dbReference type="InterPro" id="IPR011098">
    <property type="entry name" value="G5_dom"/>
</dbReference>
<dbReference type="STRING" id="1133849.O3I_037095"/>
<dbReference type="InterPro" id="IPR010618">
    <property type="entry name" value="RPF"/>
</dbReference>
<sequence length="392" mass="41975">MAHPSPARHVPLDRSAILWPITRINQSRSPLLYAAVAALLMTLIVGAGLAIVNRKTVTVVVDGEKLFETTMSTDVRGVLRAAGFAVTERDKVAPALAARIGDGATITLNRAREVELQVDGQPRKVWTTGLTAGEALEQLDLPREVYVSPARNEKLPLEGAALQVATPRSVALRDGVGSFVDVRLAAPTVGEFLAVAGVPLLEQDTVEPAASTPLTEGQRITVTRKRTENRTETLPLDPPENVIEDPAMNMSRSVVETPGAPGVQDVTFAVTMVNGVEVDRKPINSTVTVTAQPKTVRKGAKPGTEVPPVRDGATWDALARCESTGNWSINNGNGYYGGIQFDQGTWERQGGLKYAPRADLATREEQIAIAEITRARQGWGAWPACTSRLGIS</sequence>
<dbReference type="eggNOG" id="COG3583">
    <property type="taxonomic scope" value="Bacteria"/>
</dbReference>
<dbReference type="InterPro" id="IPR051933">
    <property type="entry name" value="Resuscitation_pf_RpfB"/>
</dbReference>
<dbReference type="PANTHER" id="PTHR39160">
    <property type="entry name" value="CELL WALL-BINDING PROTEIN YOCH"/>
    <property type="match status" value="1"/>
</dbReference>
<feature type="domain" description="G5" evidence="5">
    <location>
        <begin position="222"/>
        <end position="302"/>
    </location>
</feature>
<keyword evidence="4" id="KW-0472">Membrane</keyword>
<evidence type="ECO:0000256" key="3">
    <source>
        <dbReference type="ARBA" id="ARBA00022801"/>
    </source>
</evidence>
<comment type="similarity">
    <text evidence="1">Belongs to the transglycosylase family. Rpf subfamily.</text>
</comment>
<feature type="transmembrane region" description="Helical" evidence="4">
    <location>
        <begin position="31"/>
        <end position="52"/>
    </location>
</feature>
<keyword evidence="7" id="KW-1185">Reference proteome</keyword>
<dbReference type="InterPro" id="IPR023346">
    <property type="entry name" value="Lysozyme-like_dom_sf"/>
</dbReference>
<gene>
    <name evidence="6" type="ORF">O3I_037095</name>
</gene>
<reference evidence="6 7" key="1">
    <citation type="journal article" date="2012" name="J. Bacteriol.">
        <title>Complete genome sequence of Nocardia brasiliensis HUJEG-1.</title>
        <authorList>
            <person name="Vera-Cabrera L."/>
            <person name="Ortiz-Lopez R."/>
            <person name="Elizondo-Gonzalez R."/>
            <person name="Perez-Maya A.A."/>
            <person name="Ocampo-Candiani J."/>
        </authorList>
    </citation>
    <scope>NUCLEOTIDE SEQUENCE [LARGE SCALE GENOMIC DNA]</scope>
    <source>
        <strain evidence="7">ATCC 700358</strain>
    </source>
</reference>
<keyword evidence="4" id="KW-0812">Transmembrane</keyword>
<name>K0FCR7_NOCB7</name>
<dbReference type="Pfam" id="PF06737">
    <property type="entry name" value="Transglycosylas"/>
    <property type="match status" value="1"/>
</dbReference>
<proteinExistence type="inferred from homology"/>
<dbReference type="Gene3D" id="1.10.530.10">
    <property type="match status" value="1"/>
</dbReference>
<dbReference type="Gene3D" id="2.20.230.10">
    <property type="entry name" value="Resuscitation-promoting factor rpfb"/>
    <property type="match status" value="1"/>
</dbReference>
<evidence type="ECO:0000313" key="6">
    <source>
        <dbReference type="EMBL" id="AFU05366.1"/>
    </source>
</evidence>
<dbReference type="SMART" id="SM01208">
    <property type="entry name" value="G5"/>
    <property type="match status" value="1"/>
</dbReference>
<dbReference type="PANTHER" id="PTHR39160:SF4">
    <property type="entry name" value="RESUSCITATION-PROMOTING FACTOR RPFB"/>
    <property type="match status" value="1"/>
</dbReference>
<keyword evidence="3" id="KW-0378">Hydrolase</keyword>
<evidence type="ECO:0000256" key="1">
    <source>
        <dbReference type="ARBA" id="ARBA00010830"/>
    </source>
</evidence>
<evidence type="ECO:0000256" key="4">
    <source>
        <dbReference type="SAM" id="Phobius"/>
    </source>
</evidence>
<dbReference type="GO" id="GO:0016787">
    <property type="term" value="F:hydrolase activity"/>
    <property type="evidence" value="ECO:0007669"/>
    <property type="project" value="UniProtKB-KW"/>
</dbReference>
<dbReference type="CDD" id="cd13925">
    <property type="entry name" value="RPF"/>
    <property type="match status" value="1"/>
</dbReference>
<accession>K0FCR7</accession>
<dbReference type="Pfam" id="PF07501">
    <property type="entry name" value="G5"/>
    <property type="match status" value="1"/>
</dbReference>
<keyword evidence="2" id="KW-0732">Signal</keyword>
<dbReference type="SUPFAM" id="SSF53955">
    <property type="entry name" value="Lysozyme-like"/>
    <property type="match status" value="1"/>
</dbReference>
<dbReference type="InterPro" id="IPR007137">
    <property type="entry name" value="DUF348"/>
</dbReference>
<dbReference type="PROSITE" id="PS51109">
    <property type="entry name" value="G5"/>
    <property type="match status" value="1"/>
</dbReference>
<dbReference type="KEGG" id="nbr:O3I_037095"/>
<evidence type="ECO:0000259" key="5">
    <source>
        <dbReference type="PROSITE" id="PS51109"/>
    </source>
</evidence>
<dbReference type="EMBL" id="CP003876">
    <property type="protein sequence ID" value="AFU05366.1"/>
    <property type="molecule type" value="Genomic_DNA"/>
</dbReference>
<dbReference type="Proteomes" id="UP000006304">
    <property type="component" value="Chromosome"/>
</dbReference>
<dbReference type="AlphaFoldDB" id="K0FCR7"/>
<evidence type="ECO:0000313" key="7">
    <source>
        <dbReference type="Proteomes" id="UP000006304"/>
    </source>
</evidence>